<keyword evidence="5" id="KW-0663">Pyridoxal phosphate</keyword>
<comment type="caution">
    <text evidence="8">The sequence shown here is derived from an EMBL/GenBank/DDBJ whole genome shotgun (WGS) entry which is preliminary data.</text>
</comment>
<proteinExistence type="inferred from homology"/>
<sequence length="399" mass="44535">MKFSHKIQQCGLSPMRKFYPYEVAAEAKGLRVHHLNIGQPDIETPRAFFDAARDFGETVLAYAPAPGVEVYLEAVRDYYARLGYPITCDEILATYGGSEALQIVLPCVLDEGDEILIPEPFYPNYDTFVRVTGAAIRPIPTSAEEGYRYADRARIEPLINEHTRAILITNPGNPTGVVLTPEERRLMVDIAKEHDLLLISDEVYREIVYGDEAPSSMLEFTDAAENVAVVDSISKRFSATGARVGALISRNKELMGQAMKLCQGRLCAATLDQVAAAALYRKMDAAYYAGVREEYRRRKDAVVAALNRVPNVQFSEPEGAFYLMVTLPVDDAEKLQYFLLEEFQDQGETVMYAPGEGFYGEPGKGRNEIRIAYVTNPDDLTRSIELLGLGIRAYNSRKQ</sequence>
<dbReference type="Gene3D" id="3.90.1150.10">
    <property type="entry name" value="Aspartate Aminotransferase, domain 1"/>
    <property type="match status" value="1"/>
</dbReference>
<dbReference type="NCBIfam" id="NF005744">
    <property type="entry name" value="PRK07568.1"/>
    <property type="match status" value="1"/>
</dbReference>
<reference evidence="8 9" key="1">
    <citation type="journal article" date="2021" name="Sci. Rep.">
        <title>The distribution of antibiotic resistance genes in chicken gut microbiota commensals.</title>
        <authorList>
            <person name="Juricova H."/>
            <person name="Matiasovicova J."/>
            <person name="Kubasova T."/>
            <person name="Cejkova D."/>
            <person name="Rychlik I."/>
        </authorList>
    </citation>
    <scope>NUCLEOTIDE SEQUENCE [LARGE SCALE GENOMIC DNA]</scope>
    <source>
        <strain evidence="8 9">An411</strain>
    </source>
</reference>
<dbReference type="InterPro" id="IPR015422">
    <property type="entry name" value="PyrdxlP-dep_Trfase_small"/>
</dbReference>
<dbReference type="InterPro" id="IPR015424">
    <property type="entry name" value="PyrdxlP-dep_Trfase"/>
</dbReference>
<dbReference type="InterPro" id="IPR015421">
    <property type="entry name" value="PyrdxlP-dep_Trfase_major"/>
</dbReference>
<dbReference type="InterPro" id="IPR004839">
    <property type="entry name" value="Aminotransferase_I/II_large"/>
</dbReference>
<keyword evidence="4 6" id="KW-0808">Transferase</keyword>
<dbReference type="Pfam" id="PF00155">
    <property type="entry name" value="Aminotran_1_2"/>
    <property type="match status" value="1"/>
</dbReference>
<dbReference type="InterPro" id="IPR004838">
    <property type="entry name" value="NHTrfase_class1_PyrdxlP-BS"/>
</dbReference>
<dbReference type="PRINTS" id="PR00753">
    <property type="entry name" value="ACCSYNTHASE"/>
</dbReference>
<evidence type="ECO:0000313" key="8">
    <source>
        <dbReference type="EMBL" id="MBM6851827.1"/>
    </source>
</evidence>
<keyword evidence="9" id="KW-1185">Reference proteome</keyword>
<dbReference type="GO" id="GO:0008483">
    <property type="term" value="F:transaminase activity"/>
    <property type="evidence" value="ECO:0007669"/>
    <property type="project" value="UniProtKB-KW"/>
</dbReference>
<dbReference type="CDD" id="cd00609">
    <property type="entry name" value="AAT_like"/>
    <property type="match status" value="1"/>
</dbReference>
<dbReference type="RefSeq" id="WP_204804849.1">
    <property type="nucleotide sequence ID" value="NZ_JACSNX010000017.1"/>
</dbReference>
<dbReference type="PROSITE" id="PS00105">
    <property type="entry name" value="AA_TRANSFER_CLASS_1"/>
    <property type="match status" value="1"/>
</dbReference>
<comment type="similarity">
    <text evidence="2 6">Belongs to the class-I pyridoxal-phosphate-dependent aminotransferase family.</text>
</comment>
<name>A0ABS2FW10_9FIRM</name>
<protein>
    <recommendedName>
        <fullName evidence="6">Aminotransferase</fullName>
        <ecNumber evidence="6">2.6.1.-</ecNumber>
    </recommendedName>
</protein>
<evidence type="ECO:0000256" key="1">
    <source>
        <dbReference type="ARBA" id="ARBA00001933"/>
    </source>
</evidence>
<evidence type="ECO:0000256" key="2">
    <source>
        <dbReference type="ARBA" id="ARBA00007441"/>
    </source>
</evidence>
<keyword evidence="3 6" id="KW-0032">Aminotransferase</keyword>
<organism evidence="8 9">
    <name type="scientific">Oscillibacter valericigenes</name>
    <dbReference type="NCBI Taxonomy" id="351091"/>
    <lineage>
        <taxon>Bacteria</taxon>
        <taxon>Bacillati</taxon>
        <taxon>Bacillota</taxon>
        <taxon>Clostridia</taxon>
        <taxon>Eubacteriales</taxon>
        <taxon>Oscillospiraceae</taxon>
        <taxon>Oscillibacter</taxon>
    </lineage>
</organism>
<evidence type="ECO:0000313" key="9">
    <source>
        <dbReference type="Proteomes" id="UP000719500"/>
    </source>
</evidence>
<evidence type="ECO:0000256" key="3">
    <source>
        <dbReference type="ARBA" id="ARBA00022576"/>
    </source>
</evidence>
<evidence type="ECO:0000259" key="7">
    <source>
        <dbReference type="Pfam" id="PF00155"/>
    </source>
</evidence>
<dbReference type="InterPro" id="IPR050596">
    <property type="entry name" value="AspAT/PAT-like"/>
</dbReference>
<dbReference type="EMBL" id="JACSNX010000017">
    <property type="protein sequence ID" value="MBM6851827.1"/>
    <property type="molecule type" value="Genomic_DNA"/>
</dbReference>
<evidence type="ECO:0000256" key="4">
    <source>
        <dbReference type="ARBA" id="ARBA00022679"/>
    </source>
</evidence>
<feature type="domain" description="Aminotransferase class I/classII large" evidence="7">
    <location>
        <begin position="34"/>
        <end position="373"/>
    </location>
</feature>
<dbReference type="Proteomes" id="UP000719500">
    <property type="component" value="Unassembled WGS sequence"/>
</dbReference>
<gene>
    <name evidence="8" type="ORF">H9X91_10320</name>
</gene>
<dbReference type="EC" id="2.6.1.-" evidence="6"/>
<accession>A0ABS2FW10</accession>
<comment type="cofactor">
    <cofactor evidence="1 6">
        <name>pyridoxal 5'-phosphate</name>
        <dbReference type="ChEBI" id="CHEBI:597326"/>
    </cofactor>
</comment>
<evidence type="ECO:0000256" key="6">
    <source>
        <dbReference type="RuleBase" id="RU000481"/>
    </source>
</evidence>
<dbReference type="Gene3D" id="3.40.640.10">
    <property type="entry name" value="Type I PLP-dependent aspartate aminotransferase-like (Major domain)"/>
    <property type="match status" value="1"/>
</dbReference>
<evidence type="ECO:0000256" key="5">
    <source>
        <dbReference type="ARBA" id="ARBA00022898"/>
    </source>
</evidence>
<dbReference type="SUPFAM" id="SSF53383">
    <property type="entry name" value="PLP-dependent transferases"/>
    <property type="match status" value="1"/>
</dbReference>
<dbReference type="PANTHER" id="PTHR46383">
    <property type="entry name" value="ASPARTATE AMINOTRANSFERASE"/>
    <property type="match status" value="1"/>
</dbReference>